<dbReference type="Proteomes" id="UP000186868">
    <property type="component" value="Unassembled WGS sequence"/>
</dbReference>
<evidence type="ECO:0000313" key="2">
    <source>
        <dbReference type="Proteomes" id="UP000186868"/>
    </source>
</evidence>
<sequence length="62" mass="7394">MKLIGVILVIAYIWGAWKFWKGFDRTNFNRSLPNRTRLALLWPVLLIMNPSYRKNFQKALRG</sequence>
<comment type="caution">
    <text evidence="1">The sequence shown here is derived from an EMBL/GenBank/DDBJ whole genome shotgun (WGS) entry which is preliminary data.</text>
</comment>
<dbReference type="OrthoDB" id="488813at2"/>
<reference evidence="1 2" key="1">
    <citation type="submission" date="2016-11" db="EMBL/GenBank/DDBJ databases">
        <title>Draft Genome Sequences of Nine Cyanobacterial Strains from Diverse Habitats.</title>
        <authorList>
            <person name="Zhu T."/>
            <person name="Hou S."/>
            <person name="Lu X."/>
            <person name="Hess W.R."/>
        </authorList>
    </citation>
    <scope>NUCLEOTIDE SEQUENCE [LARGE SCALE GENOMIC DNA]</scope>
    <source>
        <strain evidence="1 2">NIES-593</strain>
    </source>
</reference>
<keyword evidence="2" id="KW-1185">Reference proteome</keyword>
<proteinExistence type="predicted"/>
<protein>
    <submittedName>
        <fullName evidence="1">Uncharacterized protein</fullName>
    </submittedName>
</protein>
<accession>A0A1U7H979</accession>
<evidence type="ECO:0000313" key="1">
    <source>
        <dbReference type="EMBL" id="OKH20130.1"/>
    </source>
</evidence>
<dbReference type="STRING" id="1921803.NIES593_19755"/>
<dbReference type="AlphaFoldDB" id="A0A1U7H979"/>
<dbReference type="RefSeq" id="WP_073601223.1">
    <property type="nucleotide sequence ID" value="NZ_MRCB01000034.1"/>
</dbReference>
<organism evidence="1 2">
    <name type="scientific">Hydrococcus rivularis NIES-593</name>
    <dbReference type="NCBI Taxonomy" id="1921803"/>
    <lineage>
        <taxon>Bacteria</taxon>
        <taxon>Bacillati</taxon>
        <taxon>Cyanobacteriota</taxon>
        <taxon>Cyanophyceae</taxon>
        <taxon>Pleurocapsales</taxon>
        <taxon>Hydrococcaceae</taxon>
        <taxon>Hydrococcus</taxon>
    </lineage>
</organism>
<gene>
    <name evidence="1" type="ORF">NIES593_19755</name>
</gene>
<dbReference type="EMBL" id="MRCB01000034">
    <property type="protein sequence ID" value="OKH20130.1"/>
    <property type="molecule type" value="Genomic_DNA"/>
</dbReference>
<name>A0A1U7H979_9CYAN</name>